<organism evidence="1 2">
    <name type="scientific">Sphingomonas oleivorans</name>
    <dbReference type="NCBI Taxonomy" id="1735121"/>
    <lineage>
        <taxon>Bacteria</taxon>
        <taxon>Pseudomonadati</taxon>
        <taxon>Pseudomonadota</taxon>
        <taxon>Alphaproteobacteria</taxon>
        <taxon>Sphingomonadales</taxon>
        <taxon>Sphingomonadaceae</taxon>
        <taxon>Sphingomonas</taxon>
    </lineage>
</organism>
<reference evidence="1 2" key="1">
    <citation type="submission" date="2017-09" db="EMBL/GenBank/DDBJ databases">
        <title>Sphingomonas panjinensis sp.nov., isolated from oil-contaminated soil.</title>
        <authorList>
            <person name="Wang L."/>
            <person name="Chen L."/>
        </authorList>
    </citation>
    <scope>NUCLEOTIDE SEQUENCE [LARGE SCALE GENOMIC DNA]</scope>
    <source>
        <strain evidence="1 2">FW-11</strain>
    </source>
</reference>
<dbReference type="EMBL" id="NWBU01000004">
    <property type="protein sequence ID" value="PTQ12920.1"/>
    <property type="molecule type" value="Genomic_DNA"/>
</dbReference>
<accession>A0A2T5G1C7</accession>
<dbReference type="AlphaFoldDB" id="A0A2T5G1C7"/>
<dbReference type="InterPro" id="IPR010260">
    <property type="entry name" value="AlpA"/>
</dbReference>
<proteinExistence type="predicted"/>
<keyword evidence="2" id="KW-1185">Reference proteome</keyword>
<dbReference type="RefSeq" id="WP_107966157.1">
    <property type="nucleotide sequence ID" value="NZ_NWBU01000004.1"/>
</dbReference>
<dbReference type="PANTHER" id="PTHR36154">
    <property type="entry name" value="DNA-BINDING TRANSCRIPTIONAL ACTIVATOR ALPA"/>
    <property type="match status" value="1"/>
</dbReference>
<keyword evidence="1" id="KW-0238">DNA-binding</keyword>
<protein>
    <submittedName>
        <fullName evidence="1">DNA-binding protein</fullName>
    </submittedName>
</protein>
<dbReference type="GO" id="GO:0003677">
    <property type="term" value="F:DNA binding"/>
    <property type="evidence" value="ECO:0007669"/>
    <property type="project" value="UniProtKB-KW"/>
</dbReference>
<dbReference type="OrthoDB" id="1525365at2"/>
<name>A0A2T5G1C7_9SPHN</name>
<dbReference type="Pfam" id="PF05930">
    <property type="entry name" value="Phage_AlpA"/>
    <property type="match status" value="1"/>
</dbReference>
<gene>
    <name evidence="1" type="ORF">CLG96_01905</name>
</gene>
<sequence>MTENDRLVRLPEVMNRTGLSRTTIYRRMGEGTFPARVPLGRNSVAWYESDIRVWVSNPTAWIKAA</sequence>
<evidence type="ECO:0000313" key="2">
    <source>
        <dbReference type="Proteomes" id="UP000244162"/>
    </source>
</evidence>
<dbReference type="Proteomes" id="UP000244162">
    <property type="component" value="Unassembled WGS sequence"/>
</dbReference>
<comment type="caution">
    <text evidence="1">The sequence shown here is derived from an EMBL/GenBank/DDBJ whole genome shotgun (WGS) entry which is preliminary data.</text>
</comment>
<evidence type="ECO:0000313" key="1">
    <source>
        <dbReference type="EMBL" id="PTQ12920.1"/>
    </source>
</evidence>
<dbReference type="Gene3D" id="1.10.238.160">
    <property type="match status" value="1"/>
</dbReference>
<dbReference type="PANTHER" id="PTHR36154:SF1">
    <property type="entry name" value="DNA-BINDING TRANSCRIPTIONAL ACTIVATOR ALPA"/>
    <property type="match status" value="1"/>
</dbReference>
<dbReference type="InterPro" id="IPR052931">
    <property type="entry name" value="Prophage_regulatory_activator"/>
</dbReference>